<dbReference type="Gene3D" id="3.10.150.10">
    <property type="entry name" value="DNA Polymerase III, subunit A, domain 2"/>
    <property type="match status" value="1"/>
</dbReference>
<evidence type="ECO:0000256" key="4">
    <source>
        <dbReference type="ARBA" id="ARBA00022490"/>
    </source>
</evidence>
<dbReference type="GO" id="GO:0008408">
    <property type="term" value="F:3'-5' exonuclease activity"/>
    <property type="evidence" value="ECO:0007669"/>
    <property type="project" value="InterPro"/>
</dbReference>
<dbReference type="GO" id="GO:0009360">
    <property type="term" value="C:DNA polymerase III complex"/>
    <property type="evidence" value="ECO:0007669"/>
    <property type="project" value="InterPro"/>
</dbReference>
<comment type="similarity">
    <text evidence="2 10">Belongs to the beta sliding clamp family.</text>
</comment>
<dbReference type="CDD" id="cd00140">
    <property type="entry name" value="beta_clamp"/>
    <property type="match status" value="1"/>
</dbReference>
<proteinExistence type="inferred from homology"/>
<dbReference type="Proteomes" id="UP000248795">
    <property type="component" value="Unassembled WGS sequence"/>
</dbReference>
<evidence type="ECO:0000259" key="12">
    <source>
        <dbReference type="Pfam" id="PF02767"/>
    </source>
</evidence>
<evidence type="ECO:0000259" key="11">
    <source>
        <dbReference type="Pfam" id="PF00712"/>
    </source>
</evidence>
<keyword evidence="7 10" id="KW-0235">DNA replication</keyword>
<dbReference type="Pfam" id="PF02768">
    <property type="entry name" value="DNA_pol3_beta_3"/>
    <property type="match status" value="1"/>
</dbReference>
<evidence type="ECO:0000256" key="1">
    <source>
        <dbReference type="ARBA" id="ARBA00004496"/>
    </source>
</evidence>
<dbReference type="InterPro" id="IPR022635">
    <property type="entry name" value="DNA_polIII_beta_C"/>
</dbReference>
<protein>
    <recommendedName>
        <fullName evidence="3 10">Beta sliding clamp</fullName>
    </recommendedName>
</protein>
<dbReference type="InterPro" id="IPR022637">
    <property type="entry name" value="DNA_polIII_beta_cen"/>
</dbReference>
<accession>A0A2W2BT91</accession>
<evidence type="ECO:0000256" key="5">
    <source>
        <dbReference type="ARBA" id="ARBA00022679"/>
    </source>
</evidence>
<evidence type="ECO:0000256" key="3">
    <source>
        <dbReference type="ARBA" id="ARBA00021035"/>
    </source>
</evidence>
<dbReference type="RefSeq" id="WP_111198903.1">
    <property type="nucleotide sequence ID" value="NZ_QKVK01000005.1"/>
</dbReference>
<feature type="domain" description="DNA polymerase III beta sliding clamp central" evidence="12">
    <location>
        <begin position="132"/>
        <end position="247"/>
    </location>
</feature>
<dbReference type="GO" id="GO:0005737">
    <property type="term" value="C:cytoplasm"/>
    <property type="evidence" value="ECO:0007669"/>
    <property type="project" value="UniProtKB-SubCell"/>
</dbReference>
<evidence type="ECO:0000256" key="10">
    <source>
        <dbReference type="PIRNR" id="PIRNR000804"/>
    </source>
</evidence>
<dbReference type="AlphaFoldDB" id="A0A2W2BT91"/>
<dbReference type="NCBIfam" id="TIGR00663">
    <property type="entry name" value="dnan"/>
    <property type="match status" value="1"/>
</dbReference>
<feature type="domain" description="DNA polymerase III beta sliding clamp N-terminal" evidence="11">
    <location>
        <begin position="1"/>
        <end position="120"/>
    </location>
</feature>
<evidence type="ECO:0000313" key="14">
    <source>
        <dbReference type="EMBL" id="PZF76666.1"/>
    </source>
</evidence>
<dbReference type="InterPro" id="IPR046938">
    <property type="entry name" value="DNA_clamp_sf"/>
</dbReference>
<dbReference type="PANTHER" id="PTHR30478:SF0">
    <property type="entry name" value="BETA SLIDING CLAMP"/>
    <property type="match status" value="1"/>
</dbReference>
<dbReference type="PIRSF" id="PIRSF000804">
    <property type="entry name" value="DNA_pol_III_b"/>
    <property type="match status" value="1"/>
</dbReference>
<evidence type="ECO:0000256" key="8">
    <source>
        <dbReference type="ARBA" id="ARBA00022932"/>
    </source>
</evidence>
<evidence type="ECO:0000313" key="15">
    <source>
        <dbReference type="Proteomes" id="UP000248795"/>
    </source>
</evidence>
<dbReference type="Pfam" id="PF02767">
    <property type="entry name" value="DNA_pol3_beta_2"/>
    <property type="match status" value="1"/>
</dbReference>
<evidence type="ECO:0000256" key="9">
    <source>
        <dbReference type="ARBA" id="ARBA00023125"/>
    </source>
</evidence>
<evidence type="ECO:0000256" key="7">
    <source>
        <dbReference type="ARBA" id="ARBA00022705"/>
    </source>
</evidence>
<keyword evidence="8 10" id="KW-0239">DNA-directed DNA polymerase</keyword>
<dbReference type="GO" id="GO:0006271">
    <property type="term" value="P:DNA strand elongation involved in DNA replication"/>
    <property type="evidence" value="ECO:0007669"/>
    <property type="project" value="TreeGrafter"/>
</dbReference>
<name>A0A2W2BT91_9HYPH</name>
<organism evidence="14 15">
    <name type="scientific">Aestuariivirga litoralis</name>
    <dbReference type="NCBI Taxonomy" id="2650924"/>
    <lineage>
        <taxon>Bacteria</taxon>
        <taxon>Pseudomonadati</taxon>
        <taxon>Pseudomonadota</taxon>
        <taxon>Alphaproteobacteria</taxon>
        <taxon>Hyphomicrobiales</taxon>
        <taxon>Aestuariivirgaceae</taxon>
        <taxon>Aestuariivirga</taxon>
    </lineage>
</organism>
<dbReference type="InterPro" id="IPR001001">
    <property type="entry name" value="DNA_polIII_beta"/>
</dbReference>
<dbReference type="Pfam" id="PF00712">
    <property type="entry name" value="DNA_pol3_beta"/>
    <property type="match status" value="1"/>
</dbReference>
<evidence type="ECO:0000256" key="6">
    <source>
        <dbReference type="ARBA" id="ARBA00022695"/>
    </source>
</evidence>
<comment type="subcellular location">
    <subcellularLocation>
        <location evidence="1 10">Cytoplasm</location>
    </subcellularLocation>
</comment>
<comment type="subunit">
    <text evidence="10">Forms a ring-shaped head-to-tail homodimer around DNA.</text>
</comment>
<keyword evidence="5 10" id="KW-0808">Transferase</keyword>
<keyword evidence="15" id="KW-1185">Reference proteome</keyword>
<dbReference type="GO" id="GO:0003887">
    <property type="term" value="F:DNA-directed DNA polymerase activity"/>
    <property type="evidence" value="ECO:0007669"/>
    <property type="project" value="UniProtKB-UniRule"/>
</dbReference>
<gene>
    <name evidence="14" type="ORF">DK847_12810</name>
</gene>
<keyword evidence="4 10" id="KW-0963">Cytoplasm</keyword>
<feature type="domain" description="DNA polymerase III beta sliding clamp C-terminal" evidence="13">
    <location>
        <begin position="250"/>
        <end position="369"/>
    </location>
</feature>
<dbReference type="GO" id="GO:0003677">
    <property type="term" value="F:DNA binding"/>
    <property type="evidence" value="ECO:0007669"/>
    <property type="project" value="UniProtKB-UniRule"/>
</dbReference>
<comment type="caution">
    <text evidence="14">The sequence shown here is derived from an EMBL/GenBank/DDBJ whole genome shotgun (WGS) entry which is preliminary data.</text>
</comment>
<dbReference type="EMBL" id="QKVK01000005">
    <property type="protein sequence ID" value="PZF76666.1"/>
    <property type="molecule type" value="Genomic_DNA"/>
</dbReference>
<dbReference type="SMART" id="SM00480">
    <property type="entry name" value="POL3Bc"/>
    <property type="match status" value="1"/>
</dbReference>
<keyword evidence="6 10" id="KW-0548">Nucleotidyltransferase</keyword>
<dbReference type="InterPro" id="IPR022634">
    <property type="entry name" value="DNA_polIII_beta_N"/>
</dbReference>
<dbReference type="Gene3D" id="3.70.10.10">
    <property type="match status" value="1"/>
</dbReference>
<sequence>MRVTIERSAFLKALTHVQSVVERRNTIPILSNVLLQAGDGQLKLTATDLDIEIVESVPAEVSKSGATTVPAHMLYDIVRKLPDGAQLELEQAGDGQRVSIFAGRSRFALQALPHEDFPDLAAGDFPHHFAITATDLKGLIEKTRFAISTEETRYYLNGIYFHDVAAGSLLRAVATDGHRLAQAQIARPDGAKGMPGVIVPRKTVLEVVKLFEGIDGAVEVSLSAAKVRFAAGDLVLTSKLIDGTFPDYERVIPRNNDKKLELDTRTFAQAVDRVSTISQEKGRAVKLAIGGNKVVLTVNNPDSGSAEEEVACSYDADPLDIGFNSRYLMDVAGQMKSDGMELHLADAGSPTIVRDPTDEQALYVLMPMRV</sequence>
<dbReference type="PANTHER" id="PTHR30478">
    <property type="entry name" value="DNA POLYMERASE III SUBUNIT BETA"/>
    <property type="match status" value="1"/>
</dbReference>
<keyword evidence="9" id="KW-0238">DNA-binding</keyword>
<comment type="function">
    <text evidence="10">Confers DNA tethering and processivity to DNA polymerases and other proteins. Acts as a clamp, forming a ring around DNA (a reaction catalyzed by the clamp-loading complex) which diffuses in an ATP-independent manner freely and bidirectionally along dsDNA. Initially characterized for its ability to contact the catalytic subunit of DNA polymerase III (Pol III), a complex, multichain enzyme responsible for most of the replicative synthesis in bacteria; Pol III exhibits 3'-5' exonuclease proofreading activity. The beta chain is required for initiation of replication as well as for processivity of DNA replication.</text>
</comment>
<evidence type="ECO:0000259" key="13">
    <source>
        <dbReference type="Pfam" id="PF02768"/>
    </source>
</evidence>
<reference evidence="15" key="1">
    <citation type="submission" date="2018-06" db="EMBL/GenBank/DDBJ databases">
        <title>Aestuariibacter litoralis strain KCTC 52945T.</title>
        <authorList>
            <person name="Li X."/>
            <person name="Salam N."/>
            <person name="Li J.-L."/>
            <person name="Chen Y.-M."/>
            <person name="Yang Z.-W."/>
            <person name="Zhang L.-Y."/>
            <person name="Han M.-X."/>
            <person name="Xiao M."/>
            <person name="Li W.-J."/>
        </authorList>
    </citation>
    <scope>NUCLEOTIDE SEQUENCE [LARGE SCALE GENOMIC DNA]</scope>
    <source>
        <strain evidence="15">KCTC 52945</strain>
    </source>
</reference>
<evidence type="ECO:0000256" key="2">
    <source>
        <dbReference type="ARBA" id="ARBA00010752"/>
    </source>
</evidence>
<dbReference type="SUPFAM" id="SSF55979">
    <property type="entry name" value="DNA clamp"/>
    <property type="match status" value="3"/>
</dbReference>